<evidence type="ECO:0000313" key="1">
    <source>
        <dbReference type="EMBL" id="DAE15703.1"/>
    </source>
</evidence>
<name>A0A8S5Q8P1_9CAUD</name>
<proteinExistence type="predicted"/>
<sequence length="126" mass="14699">MNAKEFIISSLTKISNEILDIKLRYAFDETLNFHIIEVSPESIRRGDNKYMEMEYDLWNSFQQMFPNEDLLISEIDETNNMSNTLYETELPIQSQINNIDALRFDSIFSNWIKNLSAGENSYALAA</sequence>
<organism evidence="1">
    <name type="scientific">Podoviridae sp. ctsfx1</name>
    <dbReference type="NCBI Taxonomy" id="2825281"/>
    <lineage>
        <taxon>Viruses</taxon>
        <taxon>Duplodnaviria</taxon>
        <taxon>Heunggongvirae</taxon>
        <taxon>Uroviricota</taxon>
        <taxon>Caudoviricetes</taxon>
    </lineage>
</organism>
<accession>A0A8S5Q8P1</accession>
<reference evidence="1" key="1">
    <citation type="journal article" date="2021" name="Proc. Natl. Acad. Sci. U.S.A.">
        <title>A Catalog of Tens of Thousands of Viruses from Human Metagenomes Reveals Hidden Associations with Chronic Diseases.</title>
        <authorList>
            <person name="Tisza M.J."/>
            <person name="Buck C.B."/>
        </authorList>
    </citation>
    <scope>NUCLEOTIDE SEQUENCE</scope>
    <source>
        <strain evidence="1">Ctsfx1</strain>
    </source>
</reference>
<protein>
    <submittedName>
        <fullName evidence="1">Uncharacterized protein</fullName>
    </submittedName>
</protein>
<dbReference type="EMBL" id="BK015610">
    <property type="protein sequence ID" value="DAE15703.1"/>
    <property type="molecule type" value="Genomic_DNA"/>
</dbReference>